<comment type="caution">
    <text evidence="1">The sequence shown here is derived from an EMBL/GenBank/DDBJ whole genome shotgun (WGS) entry which is preliminary data.</text>
</comment>
<accession>A0AAW9IMP7</accession>
<dbReference type="RefSeq" id="WP_322382628.1">
    <property type="nucleotide sequence ID" value="NZ_WNVM01000916.1"/>
</dbReference>
<dbReference type="AlphaFoldDB" id="A0AAW9IMP7"/>
<dbReference type="GO" id="GO:0016787">
    <property type="term" value="F:hydrolase activity"/>
    <property type="evidence" value="ECO:0007669"/>
    <property type="project" value="UniProtKB-KW"/>
</dbReference>
<reference evidence="1" key="1">
    <citation type="submission" date="2019-11" db="EMBL/GenBank/DDBJ databases">
        <title>Characterization of Clostridium perfringens isolates from swine manure treated agricultural soils.</title>
        <authorList>
            <person name="Wushke S.T."/>
        </authorList>
    </citation>
    <scope>NUCLEOTIDE SEQUENCE</scope>
    <source>
        <strain evidence="1">V2</strain>
    </source>
</reference>
<dbReference type="Gene3D" id="3.40.710.10">
    <property type="entry name" value="DD-peptidase/beta-lactamase superfamily"/>
    <property type="match status" value="1"/>
</dbReference>
<organism evidence="1 2">
    <name type="scientific">Clostridium perfringens</name>
    <dbReference type="NCBI Taxonomy" id="1502"/>
    <lineage>
        <taxon>Bacteria</taxon>
        <taxon>Bacillati</taxon>
        <taxon>Bacillota</taxon>
        <taxon>Clostridia</taxon>
        <taxon>Eubacteriales</taxon>
        <taxon>Clostridiaceae</taxon>
        <taxon>Clostridium</taxon>
    </lineage>
</organism>
<gene>
    <name evidence="1" type="ORF">GNF77_18760</name>
</gene>
<proteinExistence type="predicted"/>
<keyword evidence="1" id="KW-0378">Hydrolase</keyword>
<feature type="non-terminal residue" evidence="1">
    <location>
        <position position="1"/>
    </location>
</feature>
<dbReference type="Proteomes" id="UP001292368">
    <property type="component" value="Unassembled WGS sequence"/>
</dbReference>
<protein>
    <submittedName>
        <fullName evidence="1">Serine hydrolase</fullName>
    </submittedName>
</protein>
<sequence>IYYKNTVLKRPKYLSCCGSSGGGVTTASEMMIFIKAFFGGKLFNKAIFGKLSIYRKLQFLMGPIRYGGGYMQVPLSGVVTLFSGEGELVGHTGSTGSFAFYYPQKDLFFVGDLNQMGGPSLPIR</sequence>
<dbReference type="EMBL" id="WNVM01000916">
    <property type="protein sequence ID" value="MDZ5010894.1"/>
    <property type="molecule type" value="Genomic_DNA"/>
</dbReference>
<evidence type="ECO:0000313" key="2">
    <source>
        <dbReference type="Proteomes" id="UP001292368"/>
    </source>
</evidence>
<dbReference type="SUPFAM" id="SSF56601">
    <property type="entry name" value="beta-lactamase/transpeptidase-like"/>
    <property type="match status" value="1"/>
</dbReference>
<dbReference type="InterPro" id="IPR012338">
    <property type="entry name" value="Beta-lactam/transpept-like"/>
</dbReference>
<evidence type="ECO:0000313" key="1">
    <source>
        <dbReference type="EMBL" id="MDZ5010894.1"/>
    </source>
</evidence>
<feature type="non-terminal residue" evidence="1">
    <location>
        <position position="124"/>
    </location>
</feature>
<name>A0AAW9IMP7_CLOPF</name>